<reference evidence="10 11" key="1">
    <citation type="submission" date="2017-08" db="EMBL/GenBank/DDBJ databases">
        <title>Pleomorphomonas carboxidotrophicus sp. nov., a new mesophilic hydrogenogenic carboxidotroph.</title>
        <authorList>
            <person name="Esquivel-Elizondo S."/>
            <person name="Krajmalnik-Brown R."/>
            <person name="Maldonado J."/>
        </authorList>
    </citation>
    <scope>NUCLEOTIDE SEQUENCE [LARGE SCALE GENOMIC DNA]</scope>
    <source>
        <strain evidence="10 11">SVCO-16</strain>
    </source>
</reference>
<feature type="transmembrane region" description="Helical" evidence="7">
    <location>
        <begin position="44"/>
        <end position="61"/>
    </location>
</feature>
<dbReference type="NCBIfam" id="TIGR01297">
    <property type="entry name" value="CDF"/>
    <property type="match status" value="1"/>
</dbReference>
<sequence>MEGGVAMTRKERVALVSLIASLGLTAAKLAIGLMIGSLALITDALHSGTDAIATLVTFLAVRFADKPADDDHPYGHGKFEDLAALGEGMLLLVLAGGVAMEAWNRFSVATPPPSVNAVAFAVLGVEIVINLWRARALHKAAVETGSRALAADAMHFLSDVASSAIVIVGFVATIYGADWADPVTAAAIAVFIGWLGLRMIRRTADELTDRVSPTIARTLRRLLLDLPGVVAIDQLRVRTVGPQHFIDISAGVPRTFSLDETATVKRAMAAAISAEIAGAEATVSLTPMTIDDESLRARVFLAASRERIPVHHITIQHLGDRLAVSLDCEVDGAMPLGQAHEVASRLEAAIRAEIGAEIEVETHLEPLYPDLIPGARLPDDRVAAYAAVLREAAEKHGVCDVHNVRAREIDDGVFVAFHCRFPSSLAAAEVHRRADAVERMARIAFPEIRRIVSHPEPARD</sequence>
<dbReference type="InterPro" id="IPR050291">
    <property type="entry name" value="CDF_Transporter"/>
</dbReference>
<feature type="transmembrane region" description="Helical" evidence="7">
    <location>
        <begin position="82"/>
        <end position="103"/>
    </location>
</feature>
<dbReference type="EMBL" id="NQVN01000001">
    <property type="protein sequence ID" value="PIP00958.1"/>
    <property type="molecule type" value="Genomic_DNA"/>
</dbReference>
<dbReference type="PANTHER" id="PTHR43840:SF15">
    <property type="entry name" value="MITOCHONDRIAL METAL TRANSPORTER 1-RELATED"/>
    <property type="match status" value="1"/>
</dbReference>
<dbReference type="GO" id="GO:0015086">
    <property type="term" value="F:cadmium ion transmembrane transporter activity"/>
    <property type="evidence" value="ECO:0007669"/>
    <property type="project" value="TreeGrafter"/>
</dbReference>
<comment type="caution">
    <text evidence="10">The sequence shown here is derived from an EMBL/GenBank/DDBJ whole genome shotgun (WGS) entry which is preliminary data.</text>
</comment>
<name>A0A2G9X1W9_9HYPH</name>
<dbReference type="AlphaFoldDB" id="A0A2G9X1W9"/>
<evidence type="ECO:0000256" key="3">
    <source>
        <dbReference type="ARBA" id="ARBA00022448"/>
    </source>
</evidence>
<gene>
    <name evidence="10" type="ORF">CJ014_02365</name>
</gene>
<evidence type="ECO:0000313" key="10">
    <source>
        <dbReference type="EMBL" id="PIP00958.1"/>
    </source>
</evidence>
<dbReference type="InterPro" id="IPR002524">
    <property type="entry name" value="Cation_efflux"/>
</dbReference>
<feature type="transmembrane region" description="Helical" evidence="7">
    <location>
        <begin position="12"/>
        <end position="38"/>
    </location>
</feature>
<dbReference type="PANTHER" id="PTHR43840">
    <property type="entry name" value="MITOCHONDRIAL METAL TRANSPORTER 1-RELATED"/>
    <property type="match status" value="1"/>
</dbReference>
<feature type="domain" description="Cation efflux protein transmembrane" evidence="8">
    <location>
        <begin position="15"/>
        <end position="207"/>
    </location>
</feature>
<proteinExistence type="inferred from homology"/>
<dbReference type="GO" id="GO:0015341">
    <property type="term" value="F:zinc efflux antiporter activity"/>
    <property type="evidence" value="ECO:0007669"/>
    <property type="project" value="TreeGrafter"/>
</dbReference>
<dbReference type="SUPFAM" id="SSF161111">
    <property type="entry name" value="Cation efflux protein transmembrane domain-like"/>
    <property type="match status" value="1"/>
</dbReference>
<comment type="subcellular location">
    <subcellularLocation>
        <location evidence="1">Membrane</location>
        <topology evidence="1">Multi-pass membrane protein</topology>
    </subcellularLocation>
</comment>
<dbReference type="Pfam" id="PF16916">
    <property type="entry name" value="ZT_dimer"/>
    <property type="match status" value="3"/>
</dbReference>
<feature type="domain" description="Cation efflux protein cytoplasmic" evidence="9">
    <location>
        <begin position="310"/>
        <end position="366"/>
    </location>
</feature>
<dbReference type="InterPro" id="IPR036837">
    <property type="entry name" value="Cation_efflux_CTD_sf"/>
</dbReference>
<keyword evidence="5 7" id="KW-1133">Transmembrane helix</keyword>
<evidence type="ECO:0000256" key="5">
    <source>
        <dbReference type="ARBA" id="ARBA00022989"/>
    </source>
</evidence>
<keyword evidence="11" id="KW-1185">Reference proteome</keyword>
<evidence type="ECO:0000256" key="1">
    <source>
        <dbReference type="ARBA" id="ARBA00004141"/>
    </source>
</evidence>
<dbReference type="Pfam" id="PF01545">
    <property type="entry name" value="Cation_efflux"/>
    <property type="match status" value="1"/>
</dbReference>
<feature type="domain" description="Cation efflux protein cytoplasmic" evidence="9">
    <location>
        <begin position="385"/>
        <end position="457"/>
    </location>
</feature>
<feature type="transmembrane region" description="Helical" evidence="7">
    <location>
        <begin position="115"/>
        <end position="132"/>
    </location>
</feature>
<dbReference type="Gene3D" id="1.20.1510.10">
    <property type="entry name" value="Cation efflux protein transmembrane domain"/>
    <property type="match status" value="1"/>
</dbReference>
<evidence type="ECO:0000259" key="8">
    <source>
        <dbReference type="Pfam" id="PF01545"/>
    </source>
</evidence>
<comment type="similarity">
    <text evidence="2">Belongs to the cation diffusion facilitator (CDF) transporter (TC 2.A.4) family.</text>
</comment>
<keyword evidence="6 7" id="KW-0472">Membrane</keyword>
<dbReference type="SUPFAM" id="SSF160240">
    <property type="entry name" value="Cation efflux protein cytoplasmic domain-like"/>
    <property type="match status" value="3"/>
</dbReference>
<feature type="domain" description="Cation efflux protein cytoplasmic" evidence="9">
    <location>
        <begin position="217"/>
        <end position="283"/>
    </location>
</feature>
<dbReference type="Proteomes" id="UP000231070">
    <property type="component" value="Unassembled WGS sequence"/>
</dbReference>
<feature type="transmembrane region" description="Helical" evidence="7">
    <location>
        <begin position="153"/>
        <end position="177"/>
    </location>
</feature>
<evidence type="ECO:0000256" key="4">
    <source>
        <dbReference type="ARBA" id="ARBA00022692"/>
    </source>
</evidence>
<keyword evidence="4 7" id="KW-0812">Transmembrane</keyword>
<evidence type="ECO:0000256" key="7">
    <source>
        <dbReference type="SAM" id="Phobius"/>
    </source>
</evidence>
<evidence type="ECO:0000259" key="9">
    <source>
        <dbReference type="Pfam" id="PF16916"/>
    </source>
</evidence>
<accession>A0A2G9X1W9</accession>
<keyword evidence="3" id="KW-0813">Transport</keyword>
<evidence type="ECO:0000256" key="6">
    <source>
        <dbReference type="ARBA" id="ARBA00023136"/>
    </source>
</evidence>
<dbReference type="OrthoDB" id="9806522at2"/>
<dbReference type="GO" id="GO:0005886">
    <property type="term" value="C:plasma membrane"/>
    <property type="evidence" value="ECO:0007669"/>
    <property type="project" value="TreeGrafter"/>
</dbReference>
<evidence type="ECO:0000313" key="11">
    <source>
        <dbReference type="Proteomes" id="UP000231070"/>
    </source>
</evidence>
<dbReference type="Gene3D" id="3.30.70.1350">
    <property type="entry name" value="Cation efflux protein, cytoplasmic domain"/>
    <property type="match status" value="3"/>
</dbReference>
<evidence type="ECO:0000256" key="2">
    <source>
        <dbReference type="ARBA" id="ARBA00008114"/>
    </source>
</evidence>
<dbReference type="InterPro" id="IPR027469">
    <property type="entry name" value="Cation_efflux_TMD_sf"/>
</dbReference>
<dbReference type="InterPro" id="IPR058533">
    <property type="entry name" value="Cation_efflux_TM"/>
</dbReference>
<evidence type="ECO:0008006" key="12">
    <source>
        <dbReference type="Google" id="ProtNLM"/>
    </source>
</evidence>
<dbReference type="GO" id="GO:0015093">
    <property type="term" value="F:ferrous iron transmembrane transporter activity"/>
    <property type="evidence" value="ECO:0007669"/>
    <property type="project" value="TreeGrafter"/>
</dbReference>
<organism evidence="10 11">
    <name type="scientific">Pleomorphomonas carboxyditropha</name>
    <dbReference type="NCBI Taxonomy" id="2023338"/>
    <lineage>
        <taxon>Bacteria</taxon>
        <taxon>Pseudomonadati</taxon>
        <taxon>Pseudomonadota</taxon>
        <taxon>Alphaproteobacteria</taxon>
        <taxon>Hyphomicrobiales</taxon>
        <taxon>Pleomorphomonadaceae</taxon>
        <taxon>Pleomorphomonas</taxon>
    </lineage>
</organism>
<protein>
    <recommendedName>
        <fullName evidence="12">Cation diffusion facilitator family transporter</fullName>
    </recommendedName>
</protein>
<dbReference type="GO" id="GO:0006882">
    <property type="term" value="P:intracellular zinc ion homeostasis"/>
    <property type="evidence" value="ECO:0007669"/>
    <property type="project" value="TreeGrafter"/>
</dbReference>
<dbReference type="InterPro" id="IPR027470">
    <property type="entry name" value="Cation_efflux_CTD"/>
</dbReference>
<feature type="transmembrane region" description="Helical" evidence="7">
    <location>
        <begin position="183"/>
        <end position="200"/>
    </location>
</feature>